<organism evidence="1 2">
    <name type="scientific">Spiromyces aspiralis</name>
    <dbReference type="NCBI Taxonomy" id="68401"/>
    <lineage>
        <taxon>Eukaryota</taxon>
        <taxon>Fungi</taxon>
        <taxon>Fungi incertae sedis</taxon>
        <taxon>Zoopagomycota</taxon>
        <taxon>Kickxellomycotina</taxon>
        <taxon>Kickxellomycetes</taxon>
        <taxon>Kickxellales</taxon>
        <taxon>Kickxellaceae</taxon>
        <taxon>Spiromyces</taxon>
    </lineage>
</organism>
<protein>
    <submittedName>
        <fullName evidence="1">Uncharacterized protein</fullName>
    </submittedName>
</protein>
<evidence type="ECO:0000313" key="2">
    <source>
        <dbReference type="Proteomes" id="UP001145114"/>
    </source>
</evidence>
<dbReference type="EMBL" id="JAMZIH010000559">
    <property type="protein sequence ID" value="KAJ1679162.1"/>
    <property type="molecule type" value="Genomic_DNA"/>
</dbReference>
<sequence length="170" mass="18674">MVTLDPTTRTTVMREQPKYVTQRPAKPSGSHLPAVRAPSAQGFVNHNPPYMDQHDFFRPGSSLAFVVGSPEIGTPPTSAAQPTTVGFSHAKHQPDLLNKYPRFAPGPTPSVLPLFLPGGGAEVGRRSHGGRGHYRYLWQDFPFAVHSDLEFDSDDNLQSIIGIAIFRETR</sequence>
<evidence type="ECO:0000313" key="1">
    <source>
        <dbReference type="EMBL" id="KAJ1679162.1"/>
    </source>
</evidence>
<gene>
    <name evidence="1" type="ORF">EV182_002605</name>
</gene>
<name>A0ACC1HRU7_9FUNG</name>
<keyword evidence="2" id="KW-1185">Reference proteome</keyword>
<dbReference type="Proteomes" id="UP001145114">
    <property type="component" value="Unassembled WGS sequence"/>
</dbReference>
<comment type="caution">
    <text evidence="1">The sequence shown here is derived from an EMBL/GenBank/DDBJ whole genome shotgun (WGS) entry which is preliminary data.</text>
</comment>
<proteinExistence type="predicted"/>
<reference evidence="1" key="1">
    <citation type="submission" date="2022-06" db="EMBL/GenBank/DDBJ databases">
        <title>Phylogenomic reconstructions and comparative analyses of Kickxellomycotina fungi.</title>
        <authorList>
            <person name="Reynolds N.K."/>
            <person name="Stajich J.E."/>
            <person name="Barry K."/>
            <person name="Grigoriev I.V."/>
            <person name="Crous P."/>
            <person name="Smith M.E."/>
        </authorList>
    </citation>
    <scope>NUCLEOTIDE SEQUENCE</scope>
    <source>
        <strain evidence="1">RSA 2271</strain>
    </source>
</reference>
<accession>A0ACC1HRU7</accession>